<dbReference type="Proteomes" id="UP001212401">
    <property type="component" value="Unassembled WGS sequence"/>
</dbReference>
<dbReference type="Pfam" id="PF05709">
    <property type="entry name" value="Sipho_tail"/>
    <property type="match status" value="1"/>
</dbReference>
<evidence type="ECO:0000259" key="1">
    <source>
        <dbReference type="Pfam" id="PF05709"/>
    </source>
</evidence>
<organism evidence="2 3">
    <name type="scientific">Limosilactobacillus vaginalis</name>
    <dbReference type="NCBI Taxonomy" id="1633"/>
    <lineage>
        <taxon>Bacteria</taxon>
        <taxon>Bacillati</taxon>
        <taxon>Bacillota</taxon>
        <taxon>Bacilli</taxon>
        <taxon>Lactobacillales</taxon>
        <taxon>Lactobacillaceae</taxon>
        <taxon>Limosilactobacillus</taxon>
    </lineage>
</organism>
<evidence type="ECO:0000313" key="2">
    <source>
        <dbReference type="EMBL" id="MCZ3668076.1"/>
    </source>
</evidence>
<gene>
    <name evidence="2" type="ORF">L2724_07245</name>
</gene>
<proteinExistence type="predicted"/>
<feature type="domain" description="Siphovirus-type tail component RIFT-related" evidence="1">
    <location>
        <begin position="62"/>
        <end position="138"/>
    </location>
</feature>
<dbReference type="InterPro" id="IPR006520">
    <property type="entry name" value="Dit_BPSPP_N"/>
</dbReference>
<sequence length="298" mass="33911">MQVFSTRKDKPKQYPFLTPHDDFKPYVPLKPIELSISPDGEKWHSIYDQPDLGGVLCYMHSPSAVTQSDNTEKLGINDGQRLNSSTYSNRELTMSFWFNGLDEPDMYLAFDALQRFLDSREPYWICWEDWPQRMYYGKSKLTMPTYTSDKGWTCNVTFTDLIGLSRSVGTSTSYVLGIGNNSIANASYSFNSNSFSVLNQSDVLIDPERRGHPFKLMLEGSSQGNMKITNKTTGDSISRTSSWSGKWELDEVNPMLNGNHDGINTDHGVITLQIGMNDFQIDNFSGKVTVDFPFWWKS</sequence>
<protein>
    <submittedName>
        <fullName evidence="2">Phage tail family protein</fullName>
    </submittedName>
</protein>
<reference evidence="2" key="1">
    <citation type="submission" date="2022-01" db="EMBL/GenBank/DDBJ databases">
        <title>VMRC isolate genome collection.</title>
        <authorList>
            <person name="France M."/>
            <person name="Rutt L."/>
            <person name="Humphrys M."/>
            <person name="Ravel J."/>
        </authorList>
    </citation>
    <scope>NUCLEOTIDE SEQUENCE</scope>
    <source>
        <strain evidence="2">C0048A1</strain>
    </source>
</reference>
<evidence type="ECO:0000313" key="3">
    <source>
        <dbReference type="Proteomes" id="UP001212401"/>
    </source>
</evidence>
<dbReference type="NCBIfam" id="TIGR01633">
    <property type="entry name" value="phi3626_gp14_N"/>
    <property type="match status" value="1"/>
</dbReference>
<dbReference type="InterPro" id="IPR008841">
    <property type="entry name" value="Siphovirus-type_tail_N"/>
</dbReference>
<comment type="caution">
    <text evidence="2">The sequence shown here is derived from an EMBL/GenBank/DDBJ whole genome shotgun (WGS) entry which is preliminary data.</text>
</comment>
<name>A0AAW5WTP9_9LACO</name>
<dbReference type="AlphaFoldDB" id="A0AAW5WTP9"/>
<dbReference type="RefSeq" id="WP_269296126.1">
    <property type="nucleotide sequence ID" value="NZ_CAUPFI010000041.1"/>
</dbReference>
<dbReference type="EMBL" id="JAKHPH010000020">
    <property type="protein sequence ID" value="MCZ3668076.1"/>
    <property type="molecule type" value="Genomic_DNA"/>
</dbReference>
<dbReference type="Gene3D" id="2.40.30.200">
    <property type="match status" value="1"/>
</dbReference>
<accession>A0AAW5WTP9</accession>